<organism evidence="3 4">
    <name type="scientific">candidate division WOR-3 bacterium</name>
    <dbReference type="NCBI Taxonomy" id="2052148"/>
    <lineage>
        <taxon>Bacteria</taxon>
        <taxon>Bacteria division WOR-3</taxon>
    </lineage>
</organism>
<dbReference type="Pfam" id="PF12850">
    <property type="entry name" value="Metallophos_2"/>
    <property type="match status" value="1"/>
</dbReference>
<name>A0A938BSC8_UNCW3</name>
<dbReference type="GO" id="GO:0016791">
    <property type="term" value="F:phosphatase activity"/>
    <property type="evidence" value="ECO:0007669"/>
    <property type="project" value="TreeGrafter"/>
</dbReference>
<dbReference type="InterPro" id="IPR024654">
    <property type="entry name" value="Calcineurin-like_PHP_lpxH"/>
</dbReference>
<dbReference type="PANTHER" id="PTHR42850">
    <property type="entry name" value="METALLOPHOSPHOESTERASE"/>
    <property type="match status" value="1"/>
</dbReference>
<evidence type="ECO:0000313" key="4">
    <source>
        <dbReference type="Proteomes" id="UP000779900"/>
    </source>
</evidence>
<dbReference type="AlphaFoldDB" id="A0A938BSC8"/>
<dbReference type="InterPro" id="IPR011152">
    <property type="entry name" value="Pesterase_MJ0912"/>
</dbReference>
<dbReference type="SUPFAM" id="SSF56300">
    <property type="entry name" value="Metallo-dependent phosphatases"/>
    <property type="match status" value="1"/>
</dbReference>
<evidence type="ECO:0000259" key="2">
    <source>
        <dbReference type="Pfam" id="PF12850"/>
    </source>
</evidence>
<dbReference type="PANTHER" id="PTHR42850:SF2">
    <property type="entry name" value="BLL5683 PROTEIN"/>
    <property type="match status" value="1"/>
</dbReference>
<proteinExistence type="inferred from homology"/>
<sequence>MRIGVISDIHGNLEALEAVVAVLRDKGATQFVCCGDIVGYGSDPNLCVEAIRRMRCTCVAGNHDYGAIGKVPIDAFNSVAAQALLWTRSRLTESNRLFLEKLPLTAEEGPLFVVHSSPSAPAAWEYVLNLRAADREMEHYASGVCMVGHSHQPFAAERQPGRPARIVREDAFKVLAKARYFINAGSVGQPRDCDPRACCLMYDEAVQEVTYLRVAYDIAAVQAKIRAAGLAEYLASRLESGR</sequence>
<evidence type="ECO:0000313" key="3">
    <source>
        <dbReference type="EMBL" id="MBM3332490.1"/>
    </source>
</evidence>
<feature type="domain" description="Calcineurin-like phosphoesterase" evidence="2">
    <location>
        <begin position="1"/>
        <end position="201"/>
    </location>
</feature>
<comment type="similarity">
    <text evidence="1">Belongs to the metallophosphoesterase superfamily. YfcE family.</text>
</comment>
<protein>
    <submittedName>
        <fullName evidence="3">Metallophosphoesterase family protein</fullName>
    </submittedName>
</protein>
<dbReference type="EMBL" id="VGIR01000093">
    <property type="protein sequence ID" value="MBM3332490.1"/>
    <property type="molecule type" value="Genomic_DNA"/>
</dbReference>
<dbReference type="Proteomes" id="UP000779900">
    <property type="component" value="Unassembled WGS sequence"/>
</dbReference>
<dbReference type="GO" id="GO:0005737">
    <property type="term" value="C:cytoplasm"/>
    <property type="evidence" value="ECO:0007669"/>
    <property type="project" value="TreeGrafter"/>
</dbReference>
<reference evidence="3" key="1">
    <citation type="submission" date="2019-03" db="EMBL/GenBank/DDBJ databases">
        <title>Lake Tanganyika Metagenome-Assembled Genomes (MAGs).</title>
        <authorList>
            <person name="Tran P."/>
        </authorList>
    </citation>
    <scope>NUCLEOTIDE SEQUENCE</scope>
    <source>
        <strain evidence="3">K_DeepCast_150m_m2_040</strain>
    </source>
</reference>
<gene>
    <name evidence="3" type="ORF">FJY68_11695</name>
</gene>
<accession>A0A938BSC8</accession>
<dbReference type="PIRSF" id="PIRSF000883">
    <property type="entry name" value="Pesterase_MJ0912"/>
    <property type="match status" value="1"/>
</dbReference>
<dbReference type="CDD" id="cd00838">
    <property type="entry name" value="MPP_superfamily"/>
    <property type="match status" value="1"/>
</dbReference>
<dbReference type="Gene3D" id="3.60.21.10">
    <property type="match status" value="1"/>
</dbReference>
<dbReference type="InterPro" id="IPR029052">
    <property type="entry name" value="Metallo-depent_PP-like"/>
</dbReference>
<evidence type="ECO:0000256" key="1">
    <source>
        <dbReference type="ARBA" id="ARBA00008950"/>
    </source>
</evidence>
<dbReference type="InterPro" id="IPR050126">
    <property type="entry name" value="Ap4A_hydrolase"/>
</dbReference>
<comment type="caution">
    <text evidence="3">The sequence shown here is derived from an EMBL/GenBank/DDBJ whole genome shotgun (WGS) entry which is preliminary data.</text>
</comment>